<proteinExistence type="predicted"/>
<name>A0AAV4PK48_9ARAC</name>
<dbReference type="Proteomes" id="UP001054837">
    <property type="component" value="Unassembled WGS sequence"/>
</dbReference>
<sequence>MDPVKSSPDALPLTSNLRKAKRECYRALTTERLPLQQWSDQGDPFWGIVILQQGYYECPTHRQNWRQDGTAGGEDWVMKTKNTQDDNLQSAFKFPLEKLCIHHLSINILFFSSYFCHRDIERLVAKGTHWVELLVCVCMS</sequence>
<keyword evidence="2" id="KW-1185">Reference proteome</keyword>
<accession>A0AAV4PK48</accession>
<reference evidence="1 2" key="1">
    <citation type="submission" date="2021-06" db="EMBL/GenBank/DDBJ databases">
        <title>Caerostris darwini draft genome.</title>
        <authorList>
            <person name="Kono N."/>
            <person name="Arakawa K."/>
        </authorList>
    </citation>
    <scope>NUCLEOTIDE SEQUENCE [LARGE SCALE GENOMIC DNA]</scope>
</reference>
<organism evidence="1 2">
    <name type="scientific">Caerostris darwini</name>
    <dbReference type="NCBI Taxonomy" id="1538125"/>
    <lineage>
        <taxon>Eukaryota</taxon>
        <taxon>Metazoa</taxon>
        <taxon>Ecdysozoa</taxon>
        <taxon>Arthropoda</taxon>
        <taxon>Chelicerata</taxon>
        <taxon>Arachnida</taxon>
        <taxon>Araneae</taxon>
        <taxon>Araneomorphae</taxon>
        <taxon>Entelegynae</taxon>
        <taxon>Araneoidea</taxon>
        <taxon>Araneidae</taxon>
        <taxon>Caerostris</taxon>
    </lineage>
</organism>
<comment type="caution">
    <text evidence="1">The sequence shown here is derived from an EMBL/GenBank/DDBJ whole genome shotgun (WGS) entry which is preliminary data.</text>
</comment>
<evidence type="ECO:0000313" key="2">
    <source>
        <dbReference type="Proteomes" id="UP001054837"/>
    </source>
</evidence>
<dbReference type="EMBL" id="BPLQ01002967">
    <property type="protein sequence ID" value="GIX96780.1"/>
    <property type="molecule type" value="Genomic_DNA"/>
</dbReference>
<gene>
    <name evidence="1" type="ORF">CDAR_434431</name>
</gene>
<evidence type="ECO:0000313" key="1">
    <source>
        <dbReference type="EMBL" id="GIX96780.1"/>
    </source>
</evidence>
<dbReference type="AlphaFoldDB" id="A0AAV4PK48"/>
<protein>
    <submittedName>
        <fullName evidence="1">Uncharacterized protein</fullName>
    </submittedName>
</protein>